<comment type="caution">
    <text evidence="1">The sequence shown here is derived from an EMBL/GenBank/DDBJ whole genome shotgun (WGS) entry which is preliminary data.</text>
</comment>
<dbReference type="Proteomes" id="UP001500236">
    <property type="component" value="Unassembled WGS sequence"/>
</dbReference>
<evidence type="ECO:0000313" key="1">
    <source>
        <dbReference type="EMBL" id="GAA3059874.1"/>
    </source>
</evidence>
<organism evidence="1 2">
    <name type="scientific">Nesterenkonia aethiopica</name>
    <dbReference type="NCBI Taxonomy" id="269144"/>
    <lineage>
        <taxon>Bacteria</taxon>
        <taxon>Bacillati</taxon>
        <taxon>Actinomycetota</taxon>
        <taxon>Actinomycetes</taxon>
        <taxon>Micrococcales</taxon>
        <taxon>Micrococcaceae</taxon>
        <taxon>Nesterenkonia</taxon>
    </lineage>
</organism>
<keyword evidence="2" id="KW-1185">Reference proteome</keyword>
<gene>
    <name evidence="1" type="ORF">GCM10010529_11940</name>
</gene>
<dbReference type="RefSeq" id="WP_344682008.1">
    <property type="nucleotide sequence ID" value="NZ_BAAAVT010000006.1"/>
</dbReference>
<proteinExistence type="predicted"/>
<reference evidence="2" key="1">
    <citation type="journal article" date="2019" name="Int. J. Syst. Evol. Microbiol.">
        <title>The Global Catalogue of Microorganisms (GCM) 10K type strain sequencing project: providing services to taxonomists for standard genome sequencing and annotation.</title>
        <authorList>
            <consortium name="The Broad Institute Genomics Platform"/>
            <consortium name="The Broad Institute Genome Sequencing Center for Infectious Disease"/>
            <person name="Wu L."/>
            <person name="Ma J."/>
        </authorList>
    </citation>
    <scope>NUCLEOTIDE SEQUENCE [LARGE SCALE GENOMIC DNA]</scope>
    <source>
        <strain evidence="2">JCM 14309</strain>
    </source>
</reference>
<evidence type="ECO:0008006" key="3">
    <source>
        <dbReference type="Google" id="ProtNLM"/>
    </source>
</evidence>
<dbReference type="EMBL" id="BAAAVT010000006">
    <property type="protein sequence ID" value="GAA3059874.1"/>
    <property type="molecule type" value="Genomic_DNA"/>
</dbReference>
<evidence type="ECO:0000313" key="2">
    <source>
        <dbReference type="Proteomes" id="UP001500236"/>
    </source>
</evidence>
<sequence>MTQGSRRRLAEAQRLLDGLGLDDISGVEGWALAGTLPIGVDIEDSDLDVALLDDDVVSAWCR</sequence>
<protein>
    <recommendedName>
        <fullName evidence="3">Polymerase nucleotidyl transferase domain-containing protein</fullName>
    </recommendedName>
</protein>
<accession>A0ABP6LWW6</accession>
<name>A0ABP6LWW6_9MICC</name>